<protein>
    <submittedName>
        <fullName evidence="1">Uncharacterized protein</fullName>
    </submittedName>
</protein>
<dbReference type="Proteomes" id="UP000018888">
    <property type="component" value="Unassembled WGS sequence"/>
</dbReference>
<evidence type="ECO:0000313" key="2">
    <source>
        <dbReference type="EMBL" id="POG80849.1"/>
    </source>
</evidence>
<sequence length="170" mass="19554">MIKFSYNGFTAKNITLNFQPLLYLLLIHSCKAAKLKNHNPLQNLLVEFVGRNHIAISLNRIVQSYSTNISVKSIKSDQIIKSLEECSKPSISFGWCKECEANSMKENFPYWTSGNEEIDKLIQHTQIKRYSTLWMEGPRWIWDDGAQERTRAGPMNDALKLLDNSQNIST</sequence>
<dbReference type="AlphaFoldDB" id="U9UC78"/>
<reference evidence="1" key="2">
    <citation type="submission" date="2013-07" db="EMBL/GenBank/DDBJ databases">
        <title>The genome of an arbuscular mycorrhizal fungus provides insights into the evolution of the oldest plant symbiosis.</title>
        <authorList>
            <consortium name="DOE Joint Genome Institute"/>
            <person name="Tisserant E."/>
            <person name="Malbreil M."/>
            <person name="Kuo A."/>
            <person name="Kohler A."/>
            <person name="Symeonidi A."/>
            <person name="Balestrini R."/>
            <person name="Charron P."/>
            <person name="Duensing N."/>
            <person name="Frei-dit-Frey N."/>
            <person name="Gianinazzi-Pearson V."/>
            <person name="Gilbert B."/>
            <person name="Handa Y."/>
            <person name="Hijri M."/>
            <person name="Kaul R."/>
            <person name="Kawaguchi M."/>
            <person name="Krajinski F."/>
            <person name="Lammers P."/>
            <person name="Lapierre D."/>
            <person name="Masclaux F.G."/>
            <person name="Murat C."/>
            <person name="Morin E."/>
            <person name="Ndikumana S."/>
            <person name="Pagni M."/>
            <person name="Petitpierre D."/>
            <person name="Requena N."/>
            <person name="Rosikiewicz P."/>
            <person name="Riley R."/>
            <person name="Saito K."/>
            <person name="San Clemente H."/>
            <person name="Shapiro H."/>
            <person name="van Tuinen D."/>
            <person name="Becard G."/>
            <person name="Bonfante P."/>
            <person name="Paszkowski U."/>
            <person name="Shachar-Hill Y."/>
            <person name="Young J.P."/>
            <person name="Sanders I.R."/>
            <person name="Henrissat B."/>
            <person name="Rensing S.A."/>
            <person name="Grigoriev I.V."/>
            <person name="Corradi N."/>
            <person name="Roux C."/>
            <person name="Martin F."/>
        </authorList>
    </citation>
    <scope>NUCLEOTIDE SEQUENCE</scope>
    <source>
        <strain evidence="1">DAOM 197198</strain>
    </source>
</reference>
<reference evidence="2 3" key="3">
    <citation type="journal article" date="2018" name="New Phytol.">
        <title>High intraspecific genome diversity in the model arbuscular mycorrhizal symbiont Rhizophagus irregularis.</title>
        <authorList>
            <person name="Chen E.C.H."/>
            <person name="Morin E."/>
            <person name="Beaudet D."/>
            <person name="Noel J."/>
            <person name="Yildirir G."/>
            <person name="Ndikumana S."/>
            <person name="Charron P."/>
            <person name="St-Onge C."/>
            <person name="Giorgi J."/>
            <person name="Kruger M."/>
            <person name="Marton T."/>
            <person name="Ropars J."/>
            <person name="Grigoriev I.V."/>
            <person name="Hainaut M."/>
            <person name="Henrissat B."/>
            <person name="Roux C."/>
            <person name="Martin F."/>
            <person name="Corradi N."/>
        </authorList>
    </citation>
    <scope>NUCLEOTIDE SEQUENCE [LARGE SCALE GENOMIC DNA]</scope>
    <source>
        <strain evidence="3">DAOM 181602 / DAOM 197198 / MUCL 43194</strain>
        <strain evidence="2">DAOM 197198</strain>
    </source>
</reference>
<accession>U9UC78</accession>
<reference evidence="2 3" key="1">
    <citation type="journal article" date="2013" name="Proc. Natl. Acad. Sci. U.S.A.">
        <title>Genome of an arbuscular mycorrhizal fungus provides insight into the oldest plant symbiosis.</title>
        <authorList>
            <person name="Tisserant E."/>
            <person name="Malbreil M."/>
            <person name="Kuo A."/>
            <person name="Kohler A."/>
            <person name="Symeonidi A."/>
            <person name="Balestrini R."/>
            <person name="Charron P."/>
            <person name="Duensing N."/>
            <person name="Frei Dit Frey N."/>
            <person name="Gianinazzi-Pearson V."/>
            <person name="Gilbert L.B."/>
            <person name="Handa Y."/>
            <person name="Herr J.R."/>
            <person name="Hijri M."/>
            <person name="Koul R."/>
            <person name="Kawaguchi M."/>
            <person name="Krajinski F."/>
            <person name="Lammers P.J."/>
            <person name="Masclaux F.G."/>
            <person name="Murat C."/>
            <person name="Morin E."/>
            <person name="Ndikumana S."/>
            <person name="Pagni M."/>
            <person name="Petitpierre D."/>
            <person name="Requena N."/>
            <person name="Rosikiewicz P."/>
            <person name="Riley R."/>
            <person name="Saito K."/>
            <person name="San Clemente H."/>
            <person name="Shapiro H."/>
            <person name="van Tuinen D."/>
            <person name="Becard G."/>
            <person name="Bonfante P."/>
            <person name="Paszkowski U."/>
            <person name="Shachar-Hill Y.Y."/>
            <person name="Tuskan G.A."/>
            <person name="Young P.W."/>
            <person name="Sanders I.R."/>
            <person name="Henrissat B."/>
            <person name="Rensing S.A."/>
            <person name="Grigoriev I.V."/>
            <person name="Corradi N."/>
            <person name="Roux C."/>
            <person name="Martin F."/>
        </authorList>
    </citation>
    <scope>NUCLEOTIDE SEQUENCE [LARGE SCALE GENOMIC DNA]</scope>
    <source>
        <strain evidence="3">DAOM 181602 / DAOM 197198 / MUCL 43194</strain>
        <strain evidence="2">DAOM 197198</strain>
    </source>
</reference>
<evidence type="ECO:0000313" key="1">
    <source>
        <dbReference type="EMBL" id="ESA16173.1"/>
    </source>
</evidence>
<proteinExistence type="predicted"/>
<dbReference type="EMBL" id="KI281268">
    <property type="protein sequence ID" value="ESA16173.1"/>
    <property type="molecule type" value="Genomic_DNA"/>
</dbReference>
<name>U9UC78_RHIID</name>
<gene>
    <name evidence="2" type="ORF">GLOIN_2v1764089</name>
    <name evidence="1" type="ORF">GLOINDRAFT_23082</name>
</gene>
<keyword evidence="3" id="KW-1185">Reference proteome</keyword>
<dbReference type="EMBL" id="AUPC02000015">
    <property type="protein sequence ID" value="POG80849.1"/>
    <property type="molecule type" value="Genomic_DNA"/>
</dbReference>
<evidence type="ECO:0000313" key="3">
    <source>
        <dbReference type="Proteomes" id="UP000018888"/>
    </source>
</evidence>
<organism evidence="1">
    <name type="scientific">Rhizophagus irregularis (strain DAOM 181602 / DAOM 197198 / MUCL 43194)</name>
    <name type="common">Arbuscular mycorrhizal fungus</name>
    <name type="synonym">Glomus intraradices</name>
    <dbReference type="NCBI Taxonomy" id="747089"/>
    <lineage>
        <taxon>Eukaryota</taxon>
        <taxon>Fungi</taxon>
        <taxon>Fungi incertae sedis</taxon>
        <taxon>Mucoromycota</taxon>
        <taxon>Glomeromycotina</taxon>
        <taxon>Glomeromycetes</taxon>
        <taxon>Glomerales</taxon>
        <taxon>Glomeraceae</taxon>
        <taxon>Rhizophagus</taxon>
    </lineage>
</organism>
<dbReference type="HOGENOM" id="CLU_1571457_0_0_1"/>